<feature type="domain" description="WW" evidence="7">
    <location>
        <begin position="287"/>
        <end position="320"/>
    </location>
</feature>
<keyword evidence="5" id="KW-0862">Zinc</keyword>
<keyword evidence="3" id="KW-0963">Cytoplasm</keyword>
<dbReference type="Gene3D" id="2.20.70.10">
    <property type="match status" value="2"/>
</dbReference>
<organism evidence="9">
    <name type="scientific">Coccolithus braarudii</name>
    <dbReference type="NCBI Taxonomy" id="221442"/>
    <lineage>
        <taxon>Eukaryota</taxon>
        <taxon>Haptista</taxon>
        <taxon>Haptophyta</taxon>
        <taxon>Prymnesiophyceae</taxon>
        <taxon>Coccolithales</taxon>
        <taxon>Coccolithaceae</taxon>
        <taxon>Coccolithus</taxon>
    </lineage>
</organism>
<evidence type="ECO:0000256" key="4">
    <source>
        <dbReference type="ARBA" id="ARBA00023242"/>
    </source>
</evidence>
<keyword evidence="5" id="KW-0479">Metal-binding</keyword>
<dbReference type="PROSITE" id="PS50103">
    <property type="entry name" value="ZF_C3H1"/>
    <property type="match status" value="1"/>
</dbReference>
<feature type="region of interest" description="Disordered" evidence="6">
    <location>
        <begin position="272"/>
        <end position="341"/>
    </location>
</feature>
<evidence type="ECO:0000259" key="7">
    <source>
        <dbReference type="PROSITE" id="PS50020"/>
    </source>
</evidence>
<name>A0A7S0LT87_9EUKA</name>
<dbReference type="Pfam" id="PF00397">
    <property type="entry name" value="WW"/>
    <property type="match status" value="2"/>
</dbReference>
<dbReference type="CDD" id="cd00201">
    <property type="entry name" value="WW"/>
    <property type="match status" value="2"/>
</dbReference>
<feature type="region of interest" description="Disordered" evidence="6">
    <location>
        <begin position="1"/>
        <end position="23"/>
    </location>
</feature>
<dbReference type="PROSITE" id="PS50020">
    <property type="entry name" value="WW_DOMAIN_2"/>
    <property type="match status" value="2"/>
</dbReference>
<evidence type="ECO:0000256" key="6">
    <source>
        <dbReference type="SAM" id="MobiDB-lite"/>
    </source>
</evidence>
<feature type="zinc finger region" description="C3H1-type" evidence="5">
    <location>
        <begin position="19"/>
        <end position="45"/>
    </location>
</feature>
<dbReference type="SUPFAM" id="SSF51045">
    <property type="entry name" value="WW domain"/>
    <property type="match status" value="2"/>
</dbReference>
<dbReference type="GO" id="GO:0005634">
    <property type="term" value="C:nucleus"/>
    <property type="evidence" value="ECO:0007669"/>
    <property type="project" value="UniProtKB-SubCell"/>
</dbReference>
<sequence>MASDKSWLQPISRPGEGRDDGIPECGDFKRGACFRATCKFLHGGRPAAEAVGSGIPGSVNGGSAGLPTPRPAGQFVAPSDLDELLYDPNTGFGLYGTPAFGTRHGSNLPLAKIDNVRPLCMDFYKQGFCNRRGPHNQGCLFRHDEIEGKGKIDTGKPEVSWEVEVFAQEAQGKTNKGSRAVAFSDMARAAAEYAVKRKAELQAEEKVAADTAAAVERAGLATEKATPPAPAAAAAASSGGGAEAPLPAGWKEAKAADGRVYFFHTATKKTQWTRPLASAEDAAAAAQPLPPGWKEAKTPDGRSYYFQPGSSTTTWTRPTAPPDGADEPADDEHSAKRSRLA</sequence>
<dbReference type="PANTHER" id="PTHR17616">
    <property type="entry name" value="YES-ASSOCIATED PROTEIN YAP1 FAMILY MEMBER"/>
    <property type="match status" value="1"/>
</dbReference>
<dbReference type="SMART" id="SM00356">
    <property type="entry name" value="ZnF_C3H1"/>
    <property type="match status" value="2"/>
</dbReference>
<proteinExistence type="predicted"/>
<dbReference type="InterPro" id="IPR051583">
    <property type="entry name" value="YAP1"/>
</dbReference>
<comment type="subcellular location">
    <subcellularLocation>
        <location evidence="2">Cytoplasm</location>
    </subcellularLocation>
    <subcellularLocation>
        <location evidence="1">Nucleus</location>
    </subcellularLocation>
</comment>
<feature type="region of interest" description="Disordered" evidence="6">
    <location>
        <begin position="221"/>
        <end position="245"/>
    </location>
</feature>
<dbReference type="InterPro" id="IPR000571">
    <property type="entry name" value="Znf_CCCH"/>
</dbReference>
<evidence type="ECO:0000313" key="9">
    <source>
        <dbReference type="EMBL" id="CAD8622134.1"/>
    </source>
</evidence>
<evidence type="ECO:0000256" key="2">
    <source>
        <dbReference type="ARBA" id="ARBA00004496"/>
    </source>
</evidence>
<dbReference type="GO" id="GO:0045944">
    <property type="term" value="P:positive regulation of transcription by RNA polymerase II"/>
    <property type="evidence" value="ECO:0007669"/>
    <property type="project" value="TreeGrafter"/>
</dbReference>
<evidence type="ECO:0000256" key="3">
    <source>
        <dbReference type="ARBA" id="ARBA00022490"/>
    </source>
</evidence>
<dbReference type="EMBL" id="HBEY01053029">
    <property type="protein sequence ID" value="CAD8622134.1"/>
    <property type="molecule type" value="Transcribed_RNA"/>
</dbReference>
<feature type="domain" description="C3H1-type" evidence="8">
    <location>
        <begin position="19"/>
        <end position="45"/>
    </location>
</feature>
<keyword evidence="4" id="KW-0539">Nucleus</keyword>
<dbReference type="SMART" id="SM00456">
    <property type="entry name" value="WW"/>
    <property type="match status" value="2"/>
</dbReference>
<feature type="domain" description="WW" evidence="7">
    <location>
        <begin position="244"/>
        <end position="277"/>
    </location>
</feature>
<dbReference type="GO" id="GO:0008270">
    <property type="term" value="F:zinc ion binding"/>
    <property type="evidence" value="ECO:0007669"/>
    <property type="project" value="UniProtKB-KW"/>
</dbReference>
<dbReference type="GO" id="GO:0035329">
    <property type="term" value="P:hippo signaling"/>
    <property type="evidence" value="ECO:0007669"/>
    <property type="project" value="TreeGrafter"/>
</dbReference>
<dbReference type="Gene3D" id="4.10.1000.10">
    <property type="entry name" value="Zinc finger, CCCH-type"/>
    <property type="match status" value="1"/>
</dbReference>
<keyword evidence="5" id="KW-0863">Zinc-finger</keyword>
<dbReference type="GO" id="GO:0005737">
    <property type="term" value="C:cytoplasm"/>
    <property type="evidence" value="ECO:0007669"/>
    <property type="project" value="UniProtKB-SubCell"/>
</dbReference>
<evidence type="ECO:0000256" key="1">
    <source>
        <dbReference type="ARBA" id="ARBA00004123"/>
    </source>
</evidence>
<evidence type="ECO:0000256" key="5">
    <source>
        <dbReference type="PROSITE-ProRule" id="PRU00723"/>
    </source>
</evidence>
<evidence type="ECO:0000259" key="8">
    <source>
        <dbReference type="PROSITE" id="PS50103"/>
    </source>
</evidence>
<dbReference type="GO" id="GO:0003713">
    <property type="term" value="F:transcription coactivator activity"/>
    <property type="evidence" value="ECO:0007669"/>
    <property type="project" value="TreeGrafter"/>
</dbReference>
<reference evidence="9" key="1">
    <citation type="submission" date="2021-01" db="EMBL/GenBank/DDBJ databases">
        <authorList>
            <person name="Corre E."/>
            <person name="Pelletier E."/>
            <person name="Niang G."/>
            <person name="Scheremetjew M."/>
            <person name="Finn R."/>
            <person name="Kale V."/>
            <person name="Holt S."/>
            <person name="Cochrane G."/>
            <person name="Meng A."/>
            <person name="Brown T."/>
            <person name="Cohen L."/>
        </authorList>
    </citation>
    <scope>NUCLEOTIDE SEQUENCE</scope>
    <source>
        <strain evidence="9">PLY182g</strain>
    </source>
</reference>
<gene>
    <name evidence="9" type="ORF">CPEL01642_LOCUS25517</name>
</gene>
<dbReference type="InterPro" id="IPR001202">
    <property type="entry name" value="WW_dom"/>
</dbReference>
<dbReference type="PROSITE" id="PS01159">
    <property type="entry name" value="WW_DOMAIN_1"/>
    <property type="match status" value="2"/>
</dbReference>
<dbReference type="InterPro" id="IPR036020">
    <property type="entry name" value="WW_dom_sf"/>
</dbReference>
<feature type="compositionally biased region" description="Polar residues" evidence="6">
    <location>
        <begin position="308"/>
        <end position="317"/>
    </location>
</feature>
<dbReference type="PANTHER" id="PTHR17616:SF8">
    <property type="entry name" value="TRANSCRIPTIONAL COACTIVATOR YORKIE"/>
    <property type="match status" value="1"/>
</dbReference>
<accession>A0A7S0LT87</accession>
<dbReference type="AlphaFoldDB" id="A0A7S0LT87"/>
<feature type="compositionally biased region" description="Low complexity" evidence="6">
    <location>
        <begin position="277"/>
        <end position="286"/>
    </location>
</feature>
<protein>
    <submittedName>
        <fullName evidence="9">Uncharacterized protein</fullName>
    </submittedName>
</protein>